<dbReference type="Gene3D" id="2.130.10.10">
    <property type="entry name" value="YVTN repeat-like/Quinoprotein amine dehydrogenase"/>
    <property type="match status" value="1"/>
</dbReference>
<dbReference type="InterPro" id="IPR015943">
    <property type="entry name" value="WD40/YVTN_repeat-like_dom_sf"/>
</dbReference>
<dbReference type="PROSITE" id="PS50082">
    <property type="entry name" value="WD_REPEATS_2"/>
    <property type="match status" value="1"/>
</dbReference>
<name>A0A0X3PI07_SCHSO</name>
<dbReference type="AlphaFoldDB" id="A0A0X3PI07"/>
<keyword evidence="1" id="KW-0853">WD repeat</keyword>
<gene>
    <name evidence="2" type="ORF">TR165234</name>
</gene>
<protein>
    <submittedName>
        <fullName evidence="2">Uncharacterized protein</fullName>
    </submittedName>
</protein>
<proteinExistence type="predicted"/>
<evidence type="ECO:0000256" key="1">
    <source>
        <dbReference type="PROSITE-ProRule" id="PRU00221"/>
    </source>
</evidence>
<feature type="repeat" description="WD" evidence="1">
    <location>
        <begin position="269"/>
        <end position="292"/>
    </location>
</feature>
<dbReference type="InterPro" id="IPR001680">
    <property type="entry name" value="WD40_rpt"/>
</dbReference>
<accession>A0A0X3PI07</accession>
<reference evidence="2" key="1">
    <citation type="submission" date="2016-01" db="EMBL/GenBank/DDBJ databases">
        <title>Reference transcriptome for the parasite Schistocephalus solidus: insights into the molecular evolution of parasitism.</title>
        <authorList>
            <person name="Hebert F.O."/>
            <person name="Grambauer S."/>
            <person name="Barber I."/>
            <person name="Landry C.R."/>
            <person name="Aubin-Horth N."/>
        </authorList>
    </citation>
    <scope>NUCLEOTIDE SEQUENCE</scope>
</reference>
<dbReference type="SUPFAM" id="SSF50978">
    <property type="entry name" value="WD40 repeat-like"/>
    <property type="match status" value="1"/>
</dbReference>
<feature type="non-terminal residue" evidence="2">
    <location>
        <position position="1"/>
    </location>
</feature>
<sequence length="521" mass="57778">FPNANIQLPAFYPRQSHVDAYDVERFMVTVDGQTIITMTANSGLSLKLWSIKDGSCQAILTQNKSTFQKEPPDSVDFALLERNQCLLAGYGQAATLWTLPFLGKGEKVHFQLKSPVWNIFGYEEVFLIVSAPTQSGRNECFAVLSVWSPDTKAFLYQTNLCIPKDSPLKDTYMRIIRRQCSKPQAILISPGKSCLLFRWRNTPNEFQSGFETQTKQNLGSISAAVRLDGIQEELRYLRKPILFLMKQPKISINKQPFDVSMTKFLTETFVLSGCSNGTLQIWDVNVGKVLRTLKNDPIPTQNPLLPDTIQANLGFSESTLSSITSIAVSNPSLDEIHPFNWLCSGDNSGCIVVRRYSVGQSQQTGMSSIAVRIHGTFGPLFKKVVPFQKDSVTCMCLLDIAGYKGSSRVTLLASGDTVGCIRLWLLPQCTELAQLSASCEGSLVDLVLTQYATTTTPTNNPENDVEKAVKERWVQVTGLVSAQAMDASQERGRVVVAHVNANENCSLRNVTHSPRIRHAHK</sequence>
<evidence type="ECO:0000313" key="2">
    <source>
        <dbReference type="EMBL" id="JAP51555.1"/>
    </source>
</evidence>
<dbReference type="InterPro" id="IPR036322">
    <property type="entry name" value="WD40_repeat_dom_sf"/>
</dbReference>
<organism evidence="2">
    <name type="scientific">Schistocephalus solidus</name>
    <name type="common">Tapeworm</name>
    <dbReference type="NCBI Taxonomy" id="70667"/>
    <lineage>
        <taxon>Eukaryota</taxon>
        <taxon>Metazoa</taxon>
        <taxon>Spiralia</taxon>
        <taxon>Lophotrochozoa</taxon>
        <taxon>Platyhelminthes</taxon>
        <taxon>Cestoda</taxon>
        <taxon>Eucestoda</taxon>
        <taxon>Diphyllobothriidea</taxon>
        <taxon>Diphyllobothriidae</taxon>
        <taxon>Schistocephalus</taxon>
    </lineage>
</organism>
<dbReference type="EMBL" id="GEEE01011670">
    <property type="protein sequence ID" value="JAP51555.1"/>
    <property type="molecule type" value="Transcribed_RNA"/>
</dbReference>